<keyword evidence="2" id="KW-1185">Reference proteome</keyword>
<dbReference type="EMBL" id="JBHTLX010000021">
    <property type="protein sequence ID" value="MFD1249596.1"/>
    <property type="molecule type" value="Genomic_DNA"/>
</dbReference>
<reference evidence="2" key="1">
    <citation type="journal article" date="2019" name="Int. J. Syst. Evol. Microbiol.">
        <title>The Global Catalogue of Microorganisms (GCM) 10K type strain sequencing project: providing services to taxonomists for standard genome sequencing and annotation.</title>
        <authorList>
            <consortium name="The Broad Institute Genomics Platform"/>
            <consortium name="The Broad Institute Genome Sequencing Center for Infectious Disease"/>
            <person name="Wu L."/>
            <person name="Ma J."/>
        </authorList>
    </citation>
    <scope>NUCLEOTIDE SEQUENCE [LARGE SCALE GENOMIC DNA]</scope>
    <source>
        <strain evidence="2">CCUG 52478</strain>
    </source>
</reference>
<accession>A0ABW3W3D5</accession>
<evidence type="ECO:0000313" key="1">
    <source>
        <dbReference type="EMBL" id="MFD1249596.1"/>
    </source>
</evidence>
<comment type="caution">
    <text evidence="1">The sequence shown here is derived from an EMBL/GenBank/DDBJ whole genome shotgun (WGS) entry which is preliminary data.</text>
</comment>
<dbReference type="Proteomes" id="UP001597229">
    <property type="component" value="Unassembled WGS sequence"/>
</dbReference>
<evidence type="ECO:0000313" key="2">
    <source>
        <dbReference type="Proteomes" id="UP001597229"/>
    </source>
</evidence>
<name>A0ABW3W3D5_9ACTN</name>
<proteinExistence type="predicted"/>
<protein>
    <submittedName>
        <fullName evidence="1">Uncharacterized protein</fullName>
    </submittedName>
</protein>
<organism evidence="1 2">
    <name type="scientific">Nocardioides ginsengisoli</name>
    <dbReference type="NCBI Taxonomy" id="363868"/>
    <lineage>
        <taxon>Bacteria</taxon>
        <taxon>Bacillati</taxon>
        <taxon>Actinomycetota</taxon>
        <taxon>Actinomycetes</taxon>
        <taxon>Propionibacteriales</taxon>
        <taxon>Nocardioidaceae</taxon>
        <taxon>Nocardioides</taxon>
    </lineage>
</organism>
<gene>
    <name evidence="1" type="ORF">ACFQ3F_17485</name>
</gene>
<sequence>MPGLDRLVYVAGDKNTFTALVGRWQRERMAGQAALEAIARARAAITAAEHELEAPVGAARATGGIWEEIARAAGMRRLSAHERCPASASAVIS</sequence>
<dbReference type="RefSeq" id="WP_367919935.1">
    <property type="nucleotide sequence ID" value="NZ_BAABAC010000024.1"/>
</dbReference>